<protein>
    <submittedName>
        <fullName evidence="2">Uncharacterized protein</fullName>
    </submittedName>
</protein>
<gene>
    <name evidence="2" type="ORF">D1224_11785</name>
</gene>
<comment type="caution">
    <text evidence="2">The sequence shown here is derived from an EMBL/GenBank/DDBJ whole genome shotgun (WGS) entry which is preliminary data.</text>
</comment>
<keyword evidence="1" id="KW-1133">Transmembrane helix</keyword>
<evidence type="ECO:0000256" key="1">
    <source>
        <dbReference type="SAM" id="Phobius"/>
    </source>
</evidence>
<keyword evidence="1" id="KW-0812">Transmembrane</keyword>
<dbReference type="RefSeq" id="WP_119380148.1">
    <property type="nucleotide sequence ID" value="NZ_QWGB01000007.1"/>
</dbReference>
<proteinExistence type="predicted"/>
<accession>A0A399QY37</accession>
<feature type="transmembrane region" description="Helical" evidence="1">
    <location>
        <begin position="58"/>
        <end position="83"/>
    </location>
</feature>
<keyword evidence="3" id="KW-1185">Reference proteome</keyword>
<keyword evidence="1" id="KW-0472">Membrane</keyword>
<feature type="transmembrane region" description="Helical" evidence="1">
    <location>
        <begin position="133"/>
        <end position="157"/>
    </location>
</feature>
<sequence length="170" mass="19017">MNWLIVPALNGIGVSVPASDVEAAKQAIVDAMSADTQKFETLYGAYESPAPVSKLPVWFFWAGILGIPWLLYSLLVAILELLIPARLVPEIPRLSDITNACSYGYSCTSYDNLSYSWTSVEFSVFRLEPHAGWLIFVLIGIQLSYFGLLYLFGLVFARSSRRLLERRRSS</sequence>
<dbReference type="Proteomes" id="UP000265431">
    <property type="component" value="Unassembled WGS sequence"/>
</dbReference>
<dbReference type="EMBL" id="QWGB01000007">
    <property type="protein sequence ID" value="RIJ22229.1"/>
    <property type="molecule type" value="Genomic_DNA"/>
</dbReference>
<evidence type="ECO:0000313" key="2">
    <source>
        <dbReference type="EMBL" id="RIJ22229.1"/>
    </source>
</evidence>
<evidence type="ECO:0000313" key="3">
    <source>
        <dbReference type="Proteomes" id="UP000265431"/>
    </source>
</evidence>
<reference evidence="2 3" key="1">
    <citation type="submission" date="2018-08" db="EMBL/GenBank/DDBJ databases">
        <title>Henriciella mobilis sp. nov., isolated from seawater.</title>
        <authorList>
            <person name="Cheng H."/>
            <person name="Wu Y.-H."/>
            <person name="Xu X.-W."/>
            <person name="Guo L.-L."/>
        </authorList>
    </citation>
    <scope>NUCLEOTIDE SEQUENCE [LARGE SCALE GENOMIC DNA]</scope>
    <source>
        <strain evidence="2 3">CCUG66934</strain>
    </source>
</reference>
<name>A0A399QY37_9PROT</name>
<dbReference type="AlphaFoldDB" id="A0A399QY37"/>
<organism evidence="2 3">
    <name type="scientific">Henriciella barbarensis</name>
    <dbReference type="NCBI Taxonomy" id="86342"/>
    <lineage>
        <taxon>Bacteria</taxon>
        <taxon>Pseudomonadati</taxon>
        <taxon>Pseudomonadota</taxon>
        <taxon>Alphaproteobacteria</taxon>
        <taxon>Hyphomonadales</taxon>
        <taxon>Hyphomonadaceae</taxon>
        <taxon>Henriciella</taxon>
    </lineage>
</organism>